<keyword evidence="3 4" id="KW-0040">ANK repeat</keyword>
<feature type="repeat" description="ANK" evidence="4">
    <location>
        <begin position="374"/>
        <end position="406"/>
    </location>
</feature>
<gene>
    <name evidence="6" type="ORF">TanjilG_22871</name>
</gene>
<comment type="subcellular location">
    <subcellularLocation>
        <location evidence="1">Cell membrane</location>
        <topology evidence="1">Peripheral membrane protein</topology>
        <orientation evidence="1">Cytoplasmic side</orientation>
    </subcellularLocation>
</comment>
<evidence type="ECO:0000256" key="2">
    <source>
        <dbReference type="ARBA" id="ARBA00022737"/>
    </source>
</evidence>
<dbReference type="KEGG" id="lang:109348767"/>
<dbReference type="PROSITE" id="PS50088">
    <property type="entry name" value="ANK_REPEAT"/>
    <property type="match status" value="4"/>
</dbReference>
<dbReference type="FunFam" id="1.25.40.20:FF:000461">
    <property type="entry name" value="Ankyrin repeat domain-containing protein, chloroplastic"/>
    <property type="match status" value="1"/>
</dbReference>
<dbReference type="FunFam" id="1.25.40.20:FF:000485">
    <property type="entry name" value="Ankyrin repeat domain-containing protein, chloroplastic"/>
    <property type="match status" value="1"/>
</dbReference>
<feature type="repeat" description="ANK" evidence="4">
    <location>
        <begin position="341"/>
        <end position="373"/>
    </location>
</feature>
<name>A0A4P1RIB4_LUPAN</name>
<sequence>MMLFHSTTPLFNPQPHKLFFPIPFFISTLTPRKIQPLQTLKFTTHWNLFYSLSSSFDNQDDFEEHVIGDCVVFEEGIFEDPIFRNDTNSHNLTKPKPKPVPKNKNKKVAPPEIVGENLVPEKWREIQAEINITKKERRKIAQEIQFNSKVDKKRRGLIPLRDMNLNEYKAYKEATLAQMKPLFLDNPSRFPVKEENFVEKEEDYDEFGGIERVKPKNPRWAVYGRGLEDVSESFNSEFYDPDANKNTEGRRKLLTKEEKVLLNKKIPDIATATSDKWLPLHTLAACGEFYLVDALMKHDVDINAVDKDGLTALHKAIIGKKQAITNYLLRNSANPFLKDKDGATLMHYAVQTASSQTIKILLLYNVDINLQDDDGWTPLHVAVQAQRTDLVRLLLIKGANKTLKNKDGLTPLDLCLYYGQGLRTYELIKLLKQPQRRATFLPQMRTNVESVEQTNQE</sequence>
<protein>
    <submittedName>
        <fullName evidence="6">Uncharacterized protein</fullName>
    </submittedName>
</protein>
<evidence type="ECO:0000313" key="7">
    <source>
        <dbReference type="Proteomes" id="UP000188354"/>
    </source>
</evidence>
<feature type="region of interest" description="Disordered" evidence="5">
    <location>
        <begin position="84"/>
        <end position="108"/>
    </location>
</feature>
<dbReference type="InterPro" id="IPR002110">
    <property type="entry name" value="Ankyrin_rpt"/>
</dbReference>
<dbReference type="AlphaFoldDB" id="A0A4P1RIB4"/>
<accession>A0A4P1RIB4</accession>
<dbReference type="InterPro" id="IPR036770">
    <property type="entry name" value="Ankyrin_rpt-contain_sf"/>
</dbReference>
<keyword evidence="7" id="KW-1185">Reference proteome</keyword>
<dbReference type="Pfam" id="PF13637">
    <property type="entry name" value="Ank_4"/>
    <property type="match status" value="1"/>
</dbReference>
<dbReference type="GO" id="GO:0140693">
    <property type="term" value="F:molecular condensate scaffold activity"/>
    <property type="evidence" value="ECO:0007669"/>
    <property type="project" value="EnsemblPlants"/>
</dbReference>
<dbReference type="Gene3D" id="1.25.40.20">
    <property type="entry name" value="Ankyrin repeat-containing domain"/>
    <property type="match status" value="2"/>
</dbReference>
<dbReference type="SUPFAM" id="SSF48403">
    <property type="entry name" value="Ankyrin repeat"/>
    <property type="match status" value="1"/>
</dbReference>
<evidence type="ECO:0000313" key="6">
    <source>
        <dbReference type="EMBL" id="OIW11064.1"/>
    </source>
</evidence>
<keyword evidence="2" id="KW-0677">Repeat</keyword>
<dbReference type="Proteomes" id="UP000188354">
    <property type="component" value="Chromosome LG06"/>
</dbReference>
<dbReference type="Pfam" id="PF12796">
    <property type="entry name" value="Ank_2"/>
    <property type="match status" value="1"/>
</dbReference>
<dbReference type="STRING" id="3871.A0A4P1RIB4"/>
<feature type="repeat" description="ANK" evidence="4">
    <location>
        <begin position="275"/>
        <end position="307"/>
    </location>
</feature>
<evidence type="ECO:0000256" key="4">
    <source>
        <dbReference type="PROSITE-ProRule" id="PRU00023"/>
    </source>
</evidence>
<dbReference type="PROSITE" id="PS50297">
    <property type="entry name" value="ANK_REP_REGION"/>
    <property type="match status" value="2"/>
</dbReference>
<feature type="compositionally biased region" description="Basic residues" evidence="5">
    <location>
        <begin position="93"/>
        <end position="107"/>
    </location>
</feature>
<dbReference type="OrthoDB" id="1577640at2759"/>
<evidence type="ECO:0000256" key="1">
    <source>
        <dbReference type="ARBA" id="ARBA00004413"/>
    </source>
</evidence>
<evidence type="ECO:0000256" key="3">
    <source>
        <dbReference type="ARBA" id="ARBA00023043"/>
    </source>
</evidence>
<dbReference type="GO" id="GO:0009507">
    <property type="term" value="C:chloroplast"/>
    <property type="evidence" value="ECO:0007669"/>
    <property type="project" value="EnsemblPlants"/>
</dbReference>
<dbReference type="PANTHER" id="PTHR24203:SF86">
    <property type="entry name" value="PROTEASOME 26S SUBUNIT, NON-ATPASE 10"/>
    <property type="match status" value="1"/>
</dbReference>
<dbReference type="SMART" id="SM00248">
    <property type="entry name" value="ANK"/>
    <property type="match status" value="5"/>
</dbReference>
<dbReference type="GO" id="GO:0005886">
    <property type="term" value="C:plasma membrane"/>
    <property type="evidence" value="ECO:0007669"/>
    <property type="project" value="UniProtKB-SubCell"/>
</dbReference>
<reference evidence="6 7" key="1">
    <citation type="journal article" date="2017" name="Plant Biotechnol. J.">
        <title>A comprehensive draft genome sequence for lupin (Lupinus angustifolius), an emerging health food: insights into plant-microbe interactions and legume evolution.</title>
        <authorList>
            <person name="Hane J.K."/>
            <person name="Ming Y."/>
            <person name="Kamphuis L.G."/>
            <person name="Nelson M.N."/>
            <person name="Garg G."/>
            <person name="Atkins C.A."/>
            <person name="Bayer P.E."/>
            <person name="Bravo A."/>
            <person name="Bringans S."/>
            <person name="Cannon S."/>
            <person name="Edwards D."/>
            <person name="Foley R."/>
            <person name="Gao L.L."/>
            <person name="Harrison M.J."/>
            <person name="Huang W."/>
            <person name="Hurgobin B."/>
            <person name="Li S."/>
            <person name="Liu C.W."/>
            <person name="McGrath A."/>
            <person name="Morahan G."/>
            <person name="Murray J."/>
            <person name="Weller J."/>
            <person name="Jian J."/>
            <person name="Singh K.B."/>
        </authorList>
    </citation>
    <scope>NUCLEOTIDE SEQUENCE [LARGE SCALE GENOMIC DNA]</scope>
    <source>
        <strain evidence="7">cv. Tanjil</strain>
        <tissue evidence="6">Whole plant</tissue>
    </source>
</reference>
<evidence type="ECO:0000256" key="5">
    <source>
        <dbReference type="SAM" id="MobiDB-lite"/>
    </source>
</evidence>
<organism evidence="6 7">
    <name type="scientific">Lupinus angustifolius</name>
    <name type="common">Narrow-leaved blue lupine</name>
    <dbReference type="NCBI Taxonomy" id="3871"/>
    <lineage>
        <taxon>Eukaryota</taxon>
        <taxon>Viridiplantae</taxon>
        <taxon>Streptophyta</taxon>
        <taxon>Embryophyta</taxon>
        <taxon>Tracheophyta</taxon>
        <taxon>Spermatophyta</taxon>
        <taxon>Magnoliopsida</taxon>
        <taxon>eudicotyledons</taxon>
        <taxon>Gunneridae</taxon>
        <taxon>Pentapetalae</taxon>
        <taxon>rosids</taxon>
        <taxon>fabids</taxon>
        <taxon>Fabales</taxon>
        <taxon>Fabaceae</taxon>
        <taxon>Papilionoideae</taxon>
        <taxon>50 kb inversion clade</taxon>
        <taxon>genistoids sensu lato</taxon>
        <taxon>core genistoids</taxon>
        <taxon>Genisteae</taxon>
        <taxon>Lupinus</taxon>
    </lineage>
</organism>
<proteinExistence type="predicted"/>
<dbReference type="Gramene" id="OIW11064">
    <property type="protein sequence ID" value="OIW11064"/>
    <property type="gene ID" value="TanjilG_22871"/>
</dbReference>
<dbReference type="EMBL" id="CM007366">
    <property type="protein sequence ID" value="OIW11064.1"/>
    <property type="molecule type" value="Genomic_DNA"/>
</dbReference>
<feature type="repeat" description="ANK" evidence="4">
    <location>
        <begin position="308"/>
        <end position="340"/>
    </location>
</feature>
<dbReference type="PANTHER" id="PTHR24203">
    <property type="entry name" value="ANKYRIN REPEAT FAMILY PROTEIN"/>
    <property type="match status" value="1"/>
</dbReference>